<reference evidence="3" key="1">
    <citation type="journal article" date="2019" name="Int. J. Syst. Evol. Microbiol.">
        <title>The Global Catalogue of Microorganisms (GCM) 10K type strain sequencing project: providing services to taxonomists for standard genome sequencing and annotation.</title>
        <authorList>
            <consortium name="The Broad Institute Genomics Platform"/>
            <consortium name="The Broad Institute Genome Sequencing Center for Infectious Disease"/>
            <person name="Wu L."/>
            <person name="Ma J."/>
        </authorList>
    </citation>
    <scope>NUCLEOTIDE SEQUENCE [LARGE SCALE GENOMIC DNA]</scope>
    <source>
        <strain evidence="3">JCM 10083</strain>
    </source>
</reference>
<keyword evidence="1" id="KW-0175">Coiled coil</keyword>
<accession>A0ABW2TD87</accession>
<keyword evidence="3" id="KW-1185">Reference proteome</keyword>
<dbReference type="Proteomes" id="UP001596514">
    <property type="component" value="Unassembled WGS sequence"/>
</dbReference>
<dbReference type="EMBL" id="JBHTEE010000001">
    <property type="protein sequence ID" value="MFC7606314.1"/>
    <property type="molecule type" value="Genomic_DNA"/>
</dbReference>
<evidence type="ECO:0000313" key="3">
    <source>
        <dbReference type="Proteomes" id="UP001596514"/>
    </source>
</evidence>
<gene>
    <name evidence="2" type="ORF">ACFQVD_40060</name>
</gene>
<dbReference type="InterPro" id="IPR004401">
    <property type="entry name" value="YbaB/EbfC"/>
</dbReference>
<dbReference type="RefSeq" id="WP_343976772.1">
    <property type="nucleotide sequence ID" value="NZ_BAAAGK010000143.1"/>
</dbReference>
<feature type="coiled-coil region" evidence="1">
    <location>
        <begin position="10"/>
        <end position="40"/>
    </location>
</feature>
<dbReference type="Gene3D" id="3.30.1310.10">
    <property type="entry name" value="Nucleoid-associated protein YbaB-like domain"/>
    <property type="match status" value="1"/>
</dbReference>
<proteinExistence type="predicted"/>
<dbReference type="InterPro" id="IPR036894">
    <property type="entry name" value="YbaB-like_sf"/>
</dbReference>
<evidence type="ECO:0000313" key="2">
    <source>
        <dbReference type="EMBL" id="MFC7606314.1"/>
    </source>
</evidence>
<comment type="caution">
    <text evidence="2">The sequence shown here is derived from an EMBL/GenBank/DDBJ whole genome shotgun (WGS) entry which is preliminary data.</text>
</comment>
<evidence type="ECO:0000256" key="1">
    <source>
        <dbReference type="SAM" id="Coils"/>
    </source>
</evidence>
<sequence length="146" mass="16225">MIFDPDNFDLEDLERIGREAEKAMERLANVQGELEGIRGTGTGADGLISVITNGSGHLEKIELNPRVMRLDSHALADELTKAFRESQEDGERQARELLGGALGEDMQLPREPFDFTKTEQQLTQAYDSFARSMEERMGGAGRPDRG</sequence>
<protein>
    <submittedName>
        <fullName evidence="2">YbaB/EbfC family nucleoid-associated protein</fullName>
    </submittedName>
</protein>
<dbReference type="Pfam" id="PF02575">
    <property type="entry name" value="YbaB_DNA_bd"/>
    <property type="match status" value="1"/>
</dbReference>
<name>A0ABW2TD87_9ACTN</name>
<dbReference type="SUPFAM" id="SSF82607">
    <property type="entry name" value="YbaB-like"/>
    <property type="match status" value="1"/>
</dbReference>
<organism evidence="2 3">
    <name type="scientific">Streptosporangium amethystogenes subsp. fukuiense</name>
    <dbReference type="NCBI Taxonomy" id="698418"/>
    <lineage>
        <taxon>Bacteria</taxon>
        <taxon>Bacillati</taxon>
        <taxon>Actinomycetota</taxon>
        <taxon>Actinomycetes</taxon>
        <taxon>Streptosporangiales</taxon>
        <taxon>Streptosporangiaceae</taxon>
        <taxon>Streptosporangium</taxon>
    </lineage>
</organism>